<dbReference type="EMBL" id="JAGRRH010000004">
    <property type="protein sequence ID" value="KAG7371271.1"/>
    <property type="molecule type" value="Genomic_DNA"/>
</dbReference>
<protein>
    <submittedName>
        <fullName evidence="1">Uncharacterized protein</fullName>
    </submittedName>
</protein>
<evidence type="ECO:0000313" key="1">
    <source>
        <dbReference type="EMBL" id="KAG7371271.1"/>
    </source>
</evidence>
<accession>A0A9K3M1M5</accession>
<organism evidence="1 2">
    <name type="scientific">Nitzschia inconspicua</name>
    <dbReference type="NCBI Taxonomy" id="303405"/>
    <lineage>
        <taxon>Eukaryota</taxon>
        <taxon>Sar</taxon>
        <taxon>Stramenopiles</taxon>
        <taxon>Ochrophyta</taxon>
        <taxon>Bacillariophyta</taxon>
        <taxon>Bacillariophyceae</taxon>
        <taxon>Bacillariophycidae</taxon>
        <taxon>Bacillariales</taxon>
        <taxon>Bacillariaceae</taxon>
        <taxon>Nitzschia</taxon>
    </lineage>
</organism>
<proteinExistence type="predicted"/>
<reference evidence="1" key="2">
    <citation type="submission" date="2021-04" db="EMBL/GenBank/DDBJ databases">
        <authorList>
            <person name="Podell S."/>
        </authorList>
    </citation>
    <scope>NUCLEOTIDE SEQUENCE</scope>
    <source>
        <strain evidence="1">Hildebrandi</strain>
    </source>
</reference>
<dbReference type="Proteomes" id="UP000693970">
    <property type="component" value="Unassembled WGS sequence"/>
</dbReference>
<reference evidence="1" key="1">
    <citation type="journal article" date="2021" name="Sci. Rep.">
        <title>Diploid genomic architecture of Nitzschia inconspicua, an elite biomass production diatom.</title>
        <authorList>
            <person name="Oliver A."/>
            <person name="Podell S."/>
            <person name="Pinowska A."/>
            <person name="Traller J.C."/>
            <person name="Smith S.R."/>
            <person name="McClure R."/>
            <person name="Beliaev A."/>
            <person name="Bohutskyi P."/>
            <person name="Hill E.A."/>
            <person name="Rabines A."/>
            <person name="Zheng H."/>
            <person name="Allen L.Z."/>
            <person name="Kuo A."/>
            <person name="Grigoriev I.V."/>
            <person name="Allen A.E."/>
            <person name="Hazlebeck D."/>
            <person name="Allen E.E."/>
        </authorList>
    </citation>
    <scope>NUCLEOTIDE SEQUENCE</scope>
    <source>
        <strain evidence="1">Hildebrandi</strain>
    </source>
</reference>
<keyword evidence="2" id="KW-1185">Reference proteome</keyword>
<gene>
    <name evidence="1" type="ORF">IV203_019841</name>
</gene>
<evidence type="ECO:0000313" key="2">
    <source>
        <dbReference type="Proteomes" id="UP000693970"/>
    </source>
</evidence>
<name>A0A9K3M1M5_9STRA</name>
<comment type="caution">
    <text evidence="1">The sequence shown here is derived from an EMBL/GenBank/DDBJ whole genome shotgun (WGS) entry which is preliminary data.</text>
</comment>
<sequence length="117" mass="13620">MPKSVISGKYCCQFFFDPHPEKEHYWVCKRCPPGRKPLKQVTKGGYANLVSHAKNCYGPTFEEEFERCMAESSQNKITNLATQKKTDRPKRTDMLLDHWTCCTEAQKTAFAWLRLII</sequence>
<dbReference type="AlphaFoldDB" id="A0A9K3M1M5"/>